<feature type="domain" description="PAS" evidence="3">
    <location>
        <begin position="1"/>
        <end position="38"/>
    </location>
</feature>
<sequence>MSGTLELVAVISPAGLVVSWTQAAERLWGYRADEVLDRPADRLLVPGGVRGPTAPADAAGTRSGPVERVELRHRDGRGRSADLRVSPLPVGGAGHDWVVWEAGTAGPAPGYGPDTASLEKLFEHSPMGVMCCDPELRCTWHNQAITRLDLIPGGPHVGRLITELLPPERSEELAAVMRRVLDSGAPFLDPEWMPPAASGNEESALSLSVFRLDDPDGRAAGVCLMALEIGRSRSRQRWGLLVDAGTSIGTTLDVMSTAQELADTAVPALADFAAVELTDSVMPDQEPLGRLGSTEVSIPAFYRGGMASIHPDVPEALWQRGAAVFVPPASPYTAVMASRKSHFEPVMDRSPGTWRDNDPDRARIVKRFGMHSLMIVALQARGQLLGIVSFLRTRNPAPFSRADLVLAEGLAARASLSLDNARRYSRERTAALALQRDLLPHHLRPGKAVEVASRYLPADTYGGVGGDWFDVIPMRHDRVALMVGDVVGHGINAAATMGRLRMVLNTLTNLELPPDQVLTRLDELVVGLARDRPESELASPSVGATCVYVVYDPATRRCTMASAGHPPPAVVSPDGGVTFVDLPPGAPIGVGLGEFRSVETGLDEGSVIALYTDGLVETRRADIDHGLDRLRAALARPANTLEEFSTSVIDTMLADEQPEDDIALLLARTLALRPRDRS</sequence>
<dbReference type="SUPFAM" id="SSF55781">
    <property type="entry name" value="GAF domain-like"/>
    <property type="match status" value="1"/>
</dbReference>
<dbReference type="PROSITE" id="PS50112">
    <property type="entry name" value="PAS"/>
    <property type="match status" value="1"/>
</dbReference>
<feature type="region of interest" description="Disordered" evidence="2">
    <location>
        <begin position="45"/>
        <end position="66"/>
    </location>
</feature>
<organism evidence="4 5">
    <name type="scientific">Streptomyces polygonati</name>
    <dbReference type="NCBI Taxonomy" id="1617087"/>
    <lineage>
        <taxon>Bacteria</taxon>
        <taxon>Bacillati</taxon>
        <taxon>Actinomycetota</taxon>
        <taxon>Actinomycetes</taxon>
        <taxon>Kitasatosporales</taxon>
        <taxon>Streptomycetaceae</taxon>
        <taxon>Streptomyces</taxon>
    </lineage>
</organism>
<dbReference type="Gene3D" id="3.30.450.40">
    <property type="match status" value="1"/>
</dbReference>
<evidence type="ECO:0000256" key="2">
    <source>
        <dbReference type="SAM" id="MobiDB-lite"/>
    </source>
</evidence>
<dbReference type="Pfam" id="PF01590">
    <property type="entry name" value="GAF"/>
    <property type="match status" value="1"/>
</dbReference>
<comment type="caution">
    <text evidence="4">The sequence shown here is derived from an EMBL/GenBank/DDBJ whole genome shotgun (WGS) entry which is preliminary data.</text>
</comment>
<dbReference type="InterPro" id="IPR036457">
    <property type="entry name" value="PPM-type-like_dom_sf"/>
</dbReference>
<dbReference type="InterPro" id="IPR029016">
    <property type="entry name" value="GAF-like_dom_sf"/>
</dbReference>
<dbReference type="Proteomes" id="UP001595765">
    <property type="component" value="Unassembled WGS sequence"/>
</dbReference>
<gene>
    <name evidence="4" type="ORF">ACFO3J_28365</name>
</gene>
<evidence type="ECO:0000256" key="1">
    <source>
        <dbReference type="ARBA" id="ARBA00022801"/>
    </source>
</evidence>
<name>A0ABV8HYM0_9ACTN</name>
<evidence type="ECO:0000313" key="5">
    <source>
        <dbReference type="Proteomes" id="UP001595765"/>
    </source>
</evidence>
<dbReference type="InterPro" id="IPR052016">
    <property type="entry name" value="Bact_Sigma-Reg"/>
</dbReference>
<dbReference type="SUPFAM" id="SSF55785">
    <property type="entry name" value="PYP-like sensor domain (PAS domain)"/>
    <property type="match status" value="2"/>
</dbReference>
<dbReference type="InterPro" id="IPR013656">
    <property type="entry name" value="PAS_4"/>
</dbReference>
<dbReference type="EMBL" id="JBHSBB010000026">
    <property type="protein sequence ID" value="MFC4035354.1"/>
    <property type="molecule type" value="Genomic_DNA"/>
</dbReference>
<dbReference type="RefSeq" id="WP_386435172.1">
    <property type="nucleotide sequence ID" value="NZ_JBHSBB010000026.1"/>
</dbReference>
<reference evidence="5" key="1">
    <citation type="journal article" date="2019" name="Int. J. Syst. Evol. Microbiol.">
        <title>The Global Catalogue of Microorganisms (GCM) 10K type strain sequencing project: providing services to taxonomists for standard genome sequencing and annotation.</title>
        <authorList>
            <consortium name="The Broad Institute Genomics Platform"/>
            <consortium name="The Broad Institute Genome Sequencing Center for Infectious Disease"/>
            <person name="Wu L."/>
            <person name="Ma J."/>
        </authorList>
    </citation>
    <scope>NUCLEOTIDE SEQUENCE [LARGE SCALE GENOMIC DNA]</scope>
    <source>
        <strain evidence="5">CGMCC 4.7237</strain>
    </source>
</reference>
<dbReference type="Pfam" id="PF08448">
    <property type="entry name" value="PAS_4"/>
    <property type="match status" value="1"/>
</dbReference>
<evidence type="ECO:0000259" key="3">
    <source>
        <dbReference type="PROSITE" id="PS50112"/>
    </source>
</evidence>
<dbReference type="Pfam" id="PF07228">
    <property type="entry name" value="SpoIIE"/>
    <property type="match status" value="1"/>
</dbReference>
<proteinExistence type="predicted"/>
<keyword evidence="5" id="KW-1185">Reference proteome</keyword>
<dbReference type="InterPro" id="IPR003018">
    <property type="entry name" value="GAF"/>
</dbReference>
<dbReference type="Gene3D" id="3.30.450.20">
    <property type="entry name" value="PAS domain"/>
    <property type="match status" value="2"/>
</dbReference>
<dbReference type="Gene3D" id="3.60.40.10">
    <property type="entry name" value="PPM-type phosphatase domain"/>
    <property type="match status" value="1"/>
</dbReference>
<dbReference type="InterPro" id="IPR035965">
    <property type="entry name" value="PAS-like_dom_sf"/>
</dbReference>
<dbReference type="CDD" id="cd00130">
    <property type="entry name" value="PAS"/>
    <property type="match status" value="2"/>
</dbReference>
<accession>A0ABV8HYM0</accession>
<dbReference type="PANTHER" id="PTHR43156">
    <property type="entry name" value="STAGE II SPORULATION PROTEIN E-RELATED"/>
    <property type="match status" value="1"/>
</dbReference>
<dbReference type="SMART" id="SM00331">
    <property type="entry name" value="PP2C_SIG"/>
    <property type="match status" value="1"/>
</dbReference>
<keyword evidence="1" id="KW-0378">Hydrolase</keyword>
<evidence type="ECO:0000313" key="4">
    <source>
        <dbReference type="EMBL" id="MFC4035354.1"/>
    </source>
</evidence>
<dbReference type="InterPro" id="IPR000014">
    <property type="entry name" value="PAS"/>
</dbReference>
<dbReference type="InterPro" id="IPR001932">
    <property type="entry name" value="PPM-type_phosphatase-like_dom"/>
</dbReference>
<dbReference type="SMART" id="SM00065">
    <property type="entry name" value="GAF"/>
    <property type="match status" value="1"/>
</dbReference>
<dbReference type="PANTHER" id="PTHR43156:SF2">
    <property type="entry name" value="STAGE II SPORULATION PROTEIN E"/>
    <property type="match status" value="1"/>
</dbReference>
<protein>
    <submittedName>
        <fullName evidence="4">SpoIIE family protein phosphatase</fullName>
    </submittedName>
</protein>
<dbReference type="SUPFAM" id="SSF81606">
    <property type="entry name" value="PP2C-like"/>
    <property type="match status" value="1"/>
</dbReference>